<comment type="similarity">
    <text evidence="2">Belongs to the major facilitator superfamily. MFSD6 family.</text>
</comment>
<dbReference type="HOGENOM" id="CLU_657784_0_0_1"/>
<name>T1KVE3_TETUR</name>
<keyword evidence="4 7" id="KW-1133">Transmembrane helix</keyword>
<dbReference type="EnsemblMetazoa" id="tetur23g00320.1">
    <property type="protein sequence ID" value="tetur23g00320.1"/>
    <property type="gene ID" value="tetur23g00320"/>
</dbReference>
<feature type="transmembrane region" description="Helical" evidence="7">
    <location>
        <begin position="278"/>
        <end position="297"/>
    </location>
</feature>
<accession>T1KVE3</accession>
<dbReference type="PANTHER" id="PTHR16172">
    <property type="entry name" value="MAJOR FACILITATOR SUPERFAMILY DOMAIN-CONTAINING PROTEIN 6-LIKE"/>
    <property type="match status" value="1"/>
</dbReference>
<feature type="transmembrane region" description="Helical" evidence="7">
    <location>
        <begin position="246"/>
        <end position="266"/>
    </location>
</feature>
<evidence type="ECO:0000256" key="2">
    <source>
        <dbReference type="ARBA" id="ARBA00005241"/>
    </source>
</evidence>
<sequence length="418" mass="47212">MDRHFICCSAIHRILYQSNSLFTRRQIVQPFKILASVHRLDRLWLWKSTHFTNHSKFTLFLVNLTGFTVDCLPFNGNDEPDCTESVKKPQFGQIRVWGTIGYGLFGFLSGPINSVNFGPSYLEMGFIMFIVILILDLTIVSVCARKWSILVMPSATGQTRIKGQNERKEEEEETNEKFISRKEQQETLNCQKNSQQHWSIFVSLFIHHPTLIQHTIILIGQGVLMACHWSYFYWFLELVSGRNTFLMGLTLLIGCFCGELIFFYYGNSIVNQIGSTNAFNISLAAFAVQYTIYAFLITPENQYLVCLTEVLQGPTFGLFYTAMTHIGQEYADKQAAILQSSKSESAANVTQIHATLQGFLSGCLEGLGLGLGSLGAGLLIDRYGVHIMWMIAASLAVFLLILNSSFQLIRAIMITYKS</sequence>
<evidence type="ECO:0000256" key="4">
    <source>
        <dbReference type="ARBA" id="ARBA00022989"/>
    </source>
</evidence>
<feature type="transmembrane region" description="Helical" evidence="7">
    <location>
        <begin position="124"/>
        <end position="144"/>
    </location>
</feature>
<dbReference type="GO" id="GO:0016020">
    <property type="term" value="C:membrane"/>
    <property type="evidence" value="ECO:0007669"/>
    <property type="project" value="UniProtKB-SubCell"/>
</dbReference>
<dbReference type="InterPro" id="IPR024989">
    <property type="entry name" value="MFS_assoc_dom"/>
</dbReference>
<evidence type="ECO:0000256" key="7">
    <source>
        <dbReference type="SAM" id="Phobius"/>
    </source>
</evidence>
<organism evidence="9 10">
    <name type="scientific">Tetranychus urticae</name>
    <name type="common">Two-spotted spider mite</name>
    <dbReference type="NCBI Taxonomy" id="32264"/>
    <lineage>
        <taxon>Eukaryota</taxon>
        <taxon>Metazoa</taxon>
        <taxon>Ecdysozoa</taxon>
        <taxon>Arthropoda</taxon>
        <taxon>Chelicerata</taxon>
        <taxon>Arachnida</taxon>
        <taxon>Acari</taxon>
        <taxon>Acariformes</taxon>
        <taxon>Trombidiformes</taxon>
        <taxon>Prostigmata</taxon>
        <taxon>Eleutherengona</taxon>
        <taxon>Raphignathae</taxon>
        <taxon>Tetranychoidea</taxon>
        <taxon>Tetranychidae</taxon>
        <taxon>Tetranychus</taxon>
    </lineage>
</organism>
<keyword evidence="6" id="KW-0175">Coiled coil</keyword>
<dbReference type="EMBL" id="CAEY01000612">
    <property type="status" value="NOT_ANNOTATED_CDS"/>
    <property type="molecule type" value="Genomic_DNA"/>
</dbReference>
<keyword evidence="5 7" id="KW-0472">Membrane</keyword>
<evidence type="ECO:0000256" key="3">
    <source>
        <dbReference type="ARBA" id="ARBA00022692"/>
    </source>
</evidence>
<reference evidence="9" key="2">
    <citation type="submission" date="2015-06" db="UniProtKB">
        <authorList>
            <consortium name="EnsemblMetazoa"/>
        </authorList>
    </citation>
    <scope>IDENTIFICATION</scope>
</reference>
<dbReference type="AlphaFoldDB" id="T1KVE3"/>
<evidence type="ECO:0000256" key="1">
    <source>
        <dbReference type="ARBA" id="ARBA00004141"/>
    </source>
</evidence>
<comment type="subcellular location">
    <subcellularLocation>
        <location evidence="1">Membrane</location>
        <topology evidence="1">Multi-pass membrane protein</topology>
    </subcellularLocation>
</comment>
<feature type="transmembrane region" description="Helical" evidence="7">
    <location>
        <begin position="387"/>
        <end position="409"/>
    </location>
</feature>
<protein>
    <recommendedName>
        <fullName evidence="8">Major facilitator superfamily associated domain-containing protein</fullName>
    </recommendedName>
</protein>
<feature type="coiled-coil region" evidence="6">
    <location>
        <begin position="161"/>
        <end position="188"/>
    </location>
</feature>
<evidence type="ECO:0000259" key="8">
    <source>
        <dbReference type="Pfam" id="PF12832"/>
    </source>
</evidence>
<dbReference type="InterPro" id="IPR051717">
    <property type="entry name" value="MFS_MFSD6"/>
</dbReference>
<dbReference type="PANTHER" id="PTHR16172:SF41">
    <property type="entry name" value="MAJOR FACILITATOR SUPERFAMILY DOMAIN-CONTAINING PROTEIN 6-LIKE"/>
    <property type="match status" value="1"/>
</dbReference>
<dbReference type="SUPFAM" id="SSF103473">
    <property type="entry name" value="MFS general substrate transporter"/>
    <property type="match status" value="1"/>
</dbReference>
<evidence type="ECO:0000313" key="9">
    <source>
        <dbReference type="EnsemblMetazoa" id="tetur23g00320.1"/>
    </source>
</evidence>
<feature type="transmembrane region" description="Helical" evidence="7">
    <location>
        <begin position="94"/>
        <end position="112"/>
    </location>
</feature>
<proteinExistence type="inferred from homology"/>
<reference evidence="10" key="1">
    <citation type="submission" date="2011-08" db="EMBL/GenBank/DDBJ databases">
        <authorList>
            <person name="Rombauts S."/>
        </authorList>
    </citation>
    <scope>NUCLEOTIDE SEQUENCE</scope>
    <source>
        <strain evidence="10">London</strain>
    </source>
</reference>
<feature type="domain" description="Major facilitator superfamily associated" evidence="8">
    <location>
        <begin position="88"/>
        <end position="390"/>
    </location>
</feature>
<evidence type="ECO:0000313" key="10">
    <source>
        <dbReference type="Proteomes" id="UP000015104"/>
    </source>
</evidence>
<dbReference type="Gene3D" id="1.20.1250.20">
    <property type="entry name" value="MFS general substrate transporter like domains"/>
    <property type="match status" value="1"/>
</dbReference>
<dbReference type="eggNOG" id="KOG3762">
    <property type="taxonomic scope" value="Eukaryota"/>
</dbReference>
<keyword evidence="3 7" id="KW-0812">Transmembrane</keyword>
<evidence type="ECO:0000256" key="6">
    <source>
        <dbReference type="SAM" id="Coils"/>
    </source>
</evidence>
<keyword evidence="10" id="KW-1185">Reference proteome</keyword>
<dbReference type="Pfam" id="PF12832">
    <property type="entry name" value="MFS_1_like"/>
    <property type="match status" value="1"/>
</dbReference>
<dbReference type="InterPro" id="IPR036259">
    <property type="entry name" value="MFS_trans_sf"/>
</dbReference>
<dbReference type="Proteomes" id="UP000015104">
    <property type="component" value="Unassembled WGS sequence"/>
</dbReference>
<evidence type="ECO:0000256" key="5">
    <source>
        <dbReference type="ARBA" id="ARBA00023136"/>
    </source>
</evidence>